<accession>A0ABW4YQV1</accession>
<dbReference type="PANTHER" id="PTHR22550:SF5">
    <property type="entry name" value="LEUCINE ZIPPER PROTEIN 4"/>
    <property type="match status" value="1"/>
</dbReference>
<evidence type="ECO:0000256" key="3">
    <source>
        <dbReference type="SAM" id="Phobius"/>
    </source>
</evidence>
<sequence>MNNSNDHVLDVSFSTSLRENKDMIQYFMGPSSDFCMRELQLPKQSQAILYYLDGMINKQDLQQYVITPLLEQSDETKITSASIKHSILNVTEVVYESSIMQSMDHIITGSALLVIDDISEGILIPLPGWEDRSVTDSQTQSAVRGPQNAFTESIAINRTLVRRITKDTRLRVNTIKVGKLTKTDVSLMYIQHLADEKLVQQLTEQLQQLTIDRVLEGQYIEELLTQKKQWTFFPTCYNSDRPDTIAAGILDGKVAIFIDGTPFVLLAPAFFTDFLHAAEDNYQPFIYSNAIRLLRYLAMIICILAPSIYISLTTFHQDMLPTQLLLSLAAQREGVPFPAFLEALLMEVAFEILREAGIRMPRTIGQAVSIVGTIVIGQAAVEAGMVSAVMVIVVAITAISSFVIPSYTLSLALRLVRFGFMGLAAMFGFYGLTIGMLILIIHLTSLQTFGFPYTAPVAPYLKRQQSDALLRLPYHNKTKKEPK</sequence>
<feature type="transmembrane region" description="Helical" evidence="3">
    <location>
        <begin position="293"/>
        <end position="315"/>
    </location>
</feature>
<feature type="transmembrane region" description="Helical" evidence="3">
    <location>
        <begin position="420"/>
        <end position="443"/>
    </location>
</feature>
<proteinExistence type="inferred from homology"/>
<dbReference type="InterPro" id="IPR050768">
    <property type="entry name" value="UPF0353/GerABKA_families"/>
</dbReference>
<protein>
    <submittedName>
        <fullName evidence="4">Spore germination protein</fullName>
    </submittedName>
</protein>
<dbReference type="RefSeq" id="WP_377775538.1">
    <property type="nucleotide sequence ID" value="NZ_JBHUHO010000049.1"/>
</dbReference>
<feature type="transmembrane region" description="Helical" evidence="3">
    <location>
        <begin position="387"/>
        <end position="408"/>
    </location>
</feature>
<dbReference type="InterPro" id="IPR004995">
    <property type="entry name" value="Spore_Ger"/>
</dbReference>
<feature type="transmembrane region" description="Helical" evidence="3">
    <location>
        <begin position="364"/>
        <end position="381"/>
    </location>
</feature>
<reference evidence="5" key="1">
    <citation type="journal article" date="2019" name="Int. J. Syst. Evol. Microbiol.">
        <title>The Global Catalogue of Microorganisms (GCM) 10K type strain sequencing project: providing services to taxonomists for standard genome sequencing and annotation.</title>
        <authorList>
            <consortium name="The Broad Institute Genomics Platform"/>
            <consortium name="The Broad Institute Genome Sequencing Center for Infectious Disease"/>
            <person name="Wu L."/>
            <person name="Ma J."/>
        </authorList>
    </citation>
    <scope>NUCLEOTIDE SEQUENCE [LARGE SCALE GENOMIC DNA]</scope>
    <source>
        <strain evidence="5">GH52</strain>
    </source>
</reference>
<gene>
    <name evidence="4" type="ORF">ACFSJH_20130</name>
</gene>
<comment type="caution">
    <text evidence="4">The sequence shown here is derived from an EMBL/GenBank/DDBJ whole genome shotgun (WGS) entry which is preliminary data.</text>
</comment>
<comment type="similarity">
    <text evidence="1">Belongs to the GerABKA family.</text>
</comment>
<dbReference type="EMBL" id="JBHUHO010000049">
    <property type="protein sequence ID" value="MFD2118026.1"/>
    <property type="molecule type" value="Genomic_DNA"/>
</dbReference>
<dbReference type="PANTHER" id="PTHR22550">
    <property type="entry name" value="SPORE GERMINATION PROTEIN"/>
    <property type="match status" value="1"/>
</dbReference>
<evidence type="ECO:0000256" key="1">
    <source>
        <dbReference type="ARBA" id="ARBA00005278"/>
    </source>
</evidence>
<evidence type="ECO:0000313" key="5">
    <source>
        <dbReference type="Proteomes" id="UP001597362"/>
    </source>
</evidence>
<keyword evidence="2 3" id="KW-0472">Membrane</keyword>
<organism evidence="4 5">
    <name type="scientific">Paenibacillus yanchengensis</name>
    <dbReference type="NCBI Taxonomy" id="2035833"/>
    <lineage>
        <taxon>Bacteria</taxon>
        <taxon>Bacillati</taxon>
        <taxon>Bacillota</taxon>
        <taxon>Bacilli</taxon>
        <taxon>Bacillales</taxon>
        <taxon>Paenibacillaceae</taxon>
        <taxon>Paenibacillus</taxon>
    </lineage>
</organism>
<dbReference type="PIRSF" id="PIRSF005690">
    <property type="entry name" value="GerBA"/>
    <property type="match status" value="1"/>
</dbReference>
<keyword evidence="3" id="KW-0812">Transmembrane</keyword>
<name>A0ABW4YQV1_9BACL</name>
<dbReference type="Pfam" id="PF03323">
    <property type="entry name" value="GerA"/>
    <property type="match status" value="1"/>
</dbReference>
<keyword evidence="5" id="KW-1185">Reference proteome</keyword>
<evidence type="ECO:0000256" key="2">
    <source>
        <dbReference type="ARBA" id="ARBA00023136"/>
    </source>
</evidence>
<keyword evidence="3" id="KW-1133">Transmembrane helix</keyword>
<evidence type="ECO:0000313" key="4">
    <source>
        <dbReference type="EMBL" id="MFD2118026.1"/>
    </source>
</evidence>
<dbReference type="Proteomes" id="UP001597362">
    <property type="component" value="Unassembled WGS sequence"/>
</dbReference>